<accession>A0AAF0ZE26</accession>
<organism evidence="2">
    <name type="scientific">Cyanobacterium aponinum AL20115</name>
    <dbReference type="NCBI Taxonomy" id="3090662"/>
    <lineage>
        <taxon>Bacteria</taxon>
        <taxon>Bacillati</taxon>
        <taxon>Cyanobacteriota</taxon>
        <taxon>Cyanophyceae</taxon>
        <taxon>Oscillatoriophycideae</taxon>
        <taxon>Chroococcales</taxon>
        <taxon>Geminocystaceae</taxon>
        <taxon>Cyanobacterium</taxon>
    </lineage>
</organism>
<proteinExistence type="predicted"/>
<dbReference type="RefSeq" id="WP_320001438.1">
    <property type="nucleotide sequence ID" value="NZ_CP138348.1"/>
</dbReference>
<dbReference type="EMBL" id="CP138348">
    <property type="protein sequence ID" value="WPF88362.1"/>
    <property type="molecule type" value="Genomic_DNA"/>
</dbReference>
<feature type="transmembrane region" description="Helical" evidence="1">
    <location>
        <begin position="166"/>
        <end position="186"/>
    </location>
</feature>
<sequence>MIFSYILFILLVCLCAYVIWWSFKEPLRLYQFPFFITIACLIYIVPQIFALIEDPYPVSPNYVDLTILLTILSLFLFFYGYVKKNKDQEIIHKKNNIKDLDQRIFYIGIVYTVIGLFCNLAIGNVDIEQQRMTQWTGILTVYAFFQRLLYFGFAINLYFAIIKRHFLYWFVFGISAFWPIFKMLFYARRTEAVTYITIVLLTLWFIKGVMPQRKLILIGIIVGFFFINAIGAFRAELAQLNIGYSNWQDFFSFNWMDDWLTAFQNVDWWEENIKLFQSSESEDYLSTAHSSETKYAASVIQVTSETGQFDYGTRYWNRIIFGFIPAQFLGKTFKESFYLQVNESFQVRIFDYFSTQTFQTGYILPIMGDLFSQFWFFGFFICYFIGKQFKNLWLSINQKFKISNQILYPLALVFTFSLFLGGLDGFIYNISTFFIFSIPIKYIEFVSNYYQNSILEKNK</sequence>
<keyword evidence="1" id="KW-1133">Transmembrane helix</keyword>
<evidence type="ECO:0008006" key="3">
    <source>
        <dbReference type="Google" id="ProtNLM"/>
    </source>
</evidence>
<feature type="transmembrane region" description="Helical" evidence="1">
    <location>
        <begin position="62"/>
        <end position="82"/>
    </location>
</feature>
<keyword evidence="1" id="KW-0812">Transmembrane</keyword>
<protein>
    <recommendedName>
        <fullName evidence="3">Oligosaccharide repeat unit polymerase</fullName>
    </recommendedName>
</protein>
<evidence type="ECO:0000256" key="1">
    <source>
        <dbReference type="SAM" id="Phobius"/>
    </source>
</evidence>
<name>A0AAF0ZE26_9CHRO</name>
<feature type="transmembrane region" description="Helical" evidence="1">
    <location>
        <begin position="192"/>
        <end position="210"/>
    </location>
</feature>
<feature type="transmembrane region" description="Helical" evidence="1">
    <location>
        <begin position="30"/>
        <end position="50"/>
    </location>
</feature>
<feature type="transmembrane region" description="Helical" evidence="1">
    <location>
        <begin position="135"/>
        <end position="159"/>
    </location>
</feature>
<feature type="transmembrane region" description="Helical" evidence="1">
    <location>
        <begin position="406"/>
        <end position="427"/>
    </location>
</feature>
<evidence type="ECO:0000313" key="2">
    <source>
        <dbReference type="EMBL" id="WPF88362.1"/>
    </source>
</evidence>
<dbReference type="AlphaFoldDB" id="A0AAF0ZE26"/>
<feature type="transmembrane region" description="Helical" evidence="1">
    <location>
        <begin position="6"/>
        <end position="23"/>
    </location>
</feature>
<reference evidence="2" key="1">
    <citation type="submission" date="2023-11" db="EMBL/GenBank/DDBJ databases">
        <title>Genome sequence of Cyanobacterium aponinum BCRC AL20115.</title>
        <authorList>
            <person name="Chang H.-Y."/>
            <person name="Lin K.-M."/>
            <person name="Hsueh H.-T."/>
            <person name="Chu H.-A."/>
            <person name="Kuo C.-H."/>
        </authorList>
    </citation>
    <scope>NUCLEOTIDE SEQUENCE</scope>
    <source>
        <strain evidence="2">AL20115</strain>
    </source>
</reference>
<feature type="transmembrane region" description="Helical" evidence="1">
    <location>
        <begin position="215"/>
        <end position="235"/>
    </location>
</feature>
<keyword evidence="1" id="KW-0472">Membrane</keyword>
<feature type="transmembrane region" description="Helical" evidence="1">
    <location>
        <begin position="362"/>
        <end position="385"/>
    </location>
</feature>
<feature type="transmembrane region" description="Helical" evidence="1">
    <location>
        <begin position="103"/>
        <end position="123"/>
    </location>
</feature>
<gene>
    <name evidence="2" type="ORF">SAY89_16430</name>
</gene>